<dbReference type="SUPFAM" id="SSF159245">
    <property type="entry name" value="AttH-like"/>
    <property type="match status" value="1"/>
</dbReference>
<name>A0A1A3MJQ5_MYCAS</name>
<protein>
    <submittedName>
        <fullName evidence="2">Secreted hydrolase</fullName>
    </submittedName>
</protein>
<dbReference type="Gene3D" id="2.40.370.10">
    <property type="entry name" value="AttH-like domain"/>
    <property type="match status" value="1"/>
</dbReference>
<dbReference type="InterPro" id="IPR010791">
    <property type="entry name" value="AttH_dom"/>
</dbReference>
<dbReference type="Proteomes" id="UP000093629">
    <property type="component" value="Unassembled WGS sequence"/>
</dbReference>
<feature type="domain" description="AttH" evidence="1">
    <location>
        <begin position="35"/>
        <end position="218"/>
    </location>
</feature>
<evidence type="ECO:0000259" key="1">
    <source>
        <dbReference type="Pfam" id="PF07143"/>
    </source>
</evidence>
<dbReference type="GO" id="GO:0016787">
    <property type="term" value="F:hydrolase activity"/>
    <property type="evidence" value="ECO:0007669"/>
    <property type="project" value="UniProtKB-KW"/>
</dbReference>
<keyword evidence="2" id="KW-0378">Hydrolase</keyword>
<reference evidence="3" key="1">
    <citation type="submission" date="2016-06" db="EMBL/GenBank/DDBJ databases">
        <authorList>
            <person name="Sutton G."/>
            <person name="Brinkac L."/>
            <person name="Sanka R."/>
            <person name="Adams M."/>
            <person name="Lau E."/>
            <person name="Garcia-Basteiro A."/>
            <person name="Lopez-Varela E."/>
            <person name="Palencia S."/>
        </authorList>
    </citation>
    <scope>NUCLEOTIDE SEQUENCE [LARGE SCALE GENOMIC DNA]</scope>
    <source>
        <strain evidence="3">1245139.5</strain>
    </source>
</reference>
<accession>A0A1A3MJQ5</accession>
<evidence type="ECO:0000313" key="3">
    <source>
        <dbReference type="Proteomes" id="UP000093629"/>
    </source>
</evidence>
<dbReference type="RefSeq" id="WP_065161213.1">
    <property type="nucleotide sequence ID" value="NZ_LZLQ01000150.1"/>
</dbReference>
<proteinExistence type="predicted"/>
<dbReference type="AlphaFoldDB" id="A0A1A3MJQ5"/>
<gene>
    <name evidence="2" type="ORF">A5636_15910</name>
</gene>
<keyword evidence="3" id="KW-1185">Reference proteome</keyword>
<dbReference type="Pfam" id="PF07143">
    <property type="entry name" value="CrtC"/>
    <property type="match status" value="1"/>
</dbReference>
<sequence length="444" mass="49026">MTSDWRSYPFELVPGDPQLLFPEAEGQHPGQESDTWFLAGELTAGTGRSFAFLTIFNRNRPGGSIVADFYTFALFDLDTGHYGTYTDYDMPPDSVERGGGPKLSTAVGHLDLAYQTDVGAASWTTSRDGGGELLPYTYAVNLVGTDQDGRAMHLELTVTPTRAPTPLGASTYNGRIACFGQDDTYSYFQTGMRMAGTLRWGDLEEQVTGTAGHVDRQWFPRYAGGGSGEPPRTRSHEWRTINFDNGVDMSIWRQFLRTNHNALQPFTGITTSYPDSRSAECFEDFEVTITSYVQWPNSIRSLIRPPASARYMPDRHRITCAALQLDIEGEPLVAAPAHGLPIEYMEGPYRYRGTLAGEPVTAFAFNERSLALYRDWELVQVLSATVANRAPVDPELQSAVAELTTLVESGRREEALKLVAKLRPDQHDPLAGILDDLSTALSAQ</sequence>
<dbReference type="InterPro" id="IPR023374">
    <property type="entry name" value="AttH-like_dom_sf"/>
</dbReference>
<evidence type="ECO:0000313" key="2">
    <source>
        <dbReference type="EMBL" id="OBK10188.1"/>
    </source>
</evidence>
<dbReference type="EMBL" id="LZLQ01000150">
    <property type="protein sequence ID" value="OBK10188.1"/>
    <property type="molecule type" value="Genomic_DNA"/>
</dbReference>
<organism evidence="2 3">
    <name type="scientific">Mycobacterium asiaticum</name>
    <dbReference type="NCBI Taxonomy" id="1790"/>
    <lineage>
        <taxon>Bacteria</taxon>
        <taxon>Bacillati</taxon>
        <taxon>Actinomycetota</taxon>
        <taxon>Actinomycetes</taxon>
        <taxon>Mycobacteriales</taxon>
        <taxon>Mycobacteriaceae</taxon>
        <taxon>Mycobacterium</taxon>
    </lineage>
</organism>
<dbReference type="OrthoDB" id="4743432at2"/>
<comment type="caution">
    <text evidence="2">The sequence shown here is derived from an EMBL/GenBank/DDBJ whole genome shotgun (WGS) entry which is preliminary data.</text>
</comment>